<accession>A0A512J7I1</accession>
<reference evidence="2 4" key="3">
    <citation type="submission" date="2019-07" db="EMBL/GenBank/DDBJ databases">
        <title>Whole genome shotgun sequence of Methylobacterium oxalidis NBRC 107715.</title>
        <authorList>
            <person name="Hosoyama A."/>
            <person name="Uohara A."/>
            <person name="Ohji S."/>
            <person name="Ichikawa N."/>
        </authorList>
    </citation>
    <scope>NUCLEOTIDE SEQUENCE [LARGE SCALE GENOMIC DNA]</scope>
    <source>
        <strain evidence="2 4">NBRC 107715</strain>
    </source>
</reference>
<reference evidence="5" key="2">
    <citation type="journal article" date="2019" name="Int. J. Syst. Evol. Microbiol.">
        <title>The Global Catalogue of Microorganisms (GCM) 10K type strain sequencing project: providing services to taxonomists for standard genome sequencing and annotation.</title>
        <authorList>
            <consortium name="The Broad Institute Genomics Platform"/>
            <consortium name="The Broad Institute Genome Sequencing Center for Infectious Disease"/>
            <person name="Wu L."/>
            <person name="Ma J."/>
        </authorList>
    </citation>
    <scope>NUCLEOTIDE SEQUENCE [LARGE SCALE GENOMIC DNA]</scope>
    <source>
        <strain evidence="5">NBRC 107715</strain>
    </source>
</reference>
<keyword evidence="1" id="KW-0812">Transmembrane</keyword>
<evidence type="ECO:0000256" key="1">
    <source>
        <dbReference type="SAM" id="Phobius"/>
    </source>
</evidence>
<name>A0A512J7I1_9HYPH</name>
<dbReference type="EMBL" id="BJZU01000083">
    <property type="protein sequence ID" value="GEP05925.1"/>
    <property type="molecule type" value="Genomic_DNA"/>
</dbReference>
<keyword evidence="1" id="KW-1133">Transmembrane helix</keyword>
<feature type="transmembrane region" description="Helical" evidence="1">
    <location>
        <begin position="42"/>
        <end position="64"/>
    </location>
</feature>
<dbReference type="Proteomes" id="UP001156856">
    <property type="component" value="Unassembled WGS sequence"/>
</dbReference>
<dbReference type="RefSeq" id="WP_147027463.1">
    <property type="nucleotide sequence ID" value="NZ_BJZU01000083.1"/>
</dbReference>
<keyword evidence="1" id="KW-0472">Membrane</keyword>
<keyword evidence="5" id="KW-1185">Reference proteome</keyword>
<reference evidence="3" key="1">
    <citation type="journal article" date="2014" name="Int. J. Syst. Evol. Microbiol.">
        <title>Complete genome of a new Firmicutes species belonging to the dominant human colonic microbiota ('Ruminococcus bicirculans') reveals two chromosomes and a selective capacity to utilize plant glucans.</title>
        <authorList>
            <consortium name="NISC Comparative Sequencing Program"/>
            <person name="Wegmann U."/>
            <person name="Louis P."/>
            <person name="Goesmann A."/>
            <person name="Henrissat B."/>
            <person name="Duncan S.H."/>
            <person name="Flint H.J."/>
        </authorList>
    </citation>
    <scope>NUCLEOTIDE SEQUENCE</scope>
    <source>
        <strain evidence="3">NBRC 107715</strain>
    </source>
</reference>
<organism evidence="2 4">
    <name type="scientific">Methylobacterium oxalidis</name>
    <dbReference type="NCBI Taxonomy" id="944322"/>
    <lineage>
        <taxon>Bacteria</taxon>
        <taxon>Pseudomonadati</taxon>
        <taxon>Pseudomonadota</taxon>
        <taxon>Alphaproteobacteria</taxon>
        <taxon>Hyphomicrobiales</taxon>
        <taxon>Methylobacteriaceae</taxon>
        <taxon>Methylobacterium</taxon>
    </lineage>
</organism>
<evidence type="ECO:0000313" key="3">
    <source>
        <dbReference type="EMBL" id="GLS66918.1"/>
    </source>
</evidence>
<evidence type="ECO:0000313" key="4">
    <source>
        <dbReference type="Proteomes" id="UP000321960"/>
    </source>
</evidence>
<sequence length="65" mass="6675">MSNAAVHARHIALARCERAAGEAFGFADAAAEDAIRSVRATLVTPTTLALATFATALAATITYLV</sequence>
<evidence type="ECO:0000313" key="2">
    <source>
        <dbReference type="EMBL" id="GEP05925.1"/>
    </source>
</evidence>
<gene>
    <name evidence="3" type="ORF">GCM10007888_53010</name>
    <name evidence="2" type="ORF">MOX02_39630</name>
</gene>
<dbReference type="Proteomes" id="UP000321960">
    <property type="component" value="Unassembled WGS sequence"/>
</dbReference>
<dbReference type="AlphaFoldDB" id="A0A512J7I1"/>
<dbReference type="EMBL" id="BSPK01000109">
    <property type="protein sequence ID" value="GLS66918.1"/>
    <property type="molecule type" value="Genomic_DNA"/>
</dbReference>
<protein>
    <submittedName>
        <fullName evidence="2">Uncharacterized protein</fullName>
    </submittedName>
</protein>
<evidence type="ECO:0000313" key="5">
    <source>
        <dbReference type="Proteomes" id="UP001156856"/>
    </source>
</evidence>
<comment type="caution">
    <text evidence="2">The sequence shown here is derived from an EMBL/GenBank/DDBJ whole genome shotgun (WGS) entry which is preliminary data.</text>
</comment>
<reference evidence="3" key="4">
    <citation type="submission" date="2023-01" db="EMBL/GenBank/DDBJ databases">
        <title>Draft genome sequence of Methylobacterium oxalidis strain NBRC 107715.</title>
        <authorList>
            <person name="Sun Q."/>
            <person name="Mori K."/>
        </authorList>
    </citation>
    <scope>NUCLEOTIDE SEQUENCE</scope>
    <source>
        <strain evidence="3">NBRC 107715</strain>
    </source>
</reference>
<proteinExistence type="predicted"/>